<evidence type="ECO:0000259" key="18">
    <source>
        <dbReference type="Pfam" id="PF07715"/>
    </source>
</evidence>
<evidence type="ECO:0000256" key="4">
    <source>
        <dbReference type="ARBA" id="ARBA00022452"/>
    </source>
</evidence>
<dbReference type="CDD" id="cd01347">
    <property type="entry name" value="ligand_gated_channel"/>
    <property type="match status" value="1"/>
</dbReference>
<dbReference type="NCBIfam" id="TIGR01783">
    <property type="entry name" value="TonB-siderophor"/>
    <property type="match status" value="1"/>
</dbReference>
<keyword evidence="11 14" id="KW-0472">Membrane</keyword>
<evidence type="ECO:0000256" key="1">
    <source>
        <dbReference type="ARBA" id="ARBA00004571"/>
    </source>
</evidence>
<dbReference type="GO" id="GO:0015344">
    <property type="term" value="F:siderophore uptake transmembrane transporter activity"/>
    <property type="evidence" value="ECO:0007669"/>
    <property type="project" value="TreeGrafter"/>
</dbReference>
<keyword evidence="4 14" id="KW-1134">Transmembrane beta strand</keyword>
<dbReference type="SUPFAM" id="SSF56935">
    <property type="entry name" value="Porins"/>
    <property type="match status" value="1"/>
</dbReference>
<keyword evidence="10 16" id="KW-0798">TonB box</keyword>
<dbReference type="PANTHER" id="PTHR32552:SF68">
    <property type="entry name" value="FERRICHROME OUTER MEMBRANE TRANSPORTER_PHAGE RECEPTOR"/>
    <property type="match status" value="1"/>
</dbReference>
<feature type="domain" description="TonB-dependent receptor-like beta-barrel" evidence="17">
    <location>
        <begin position="255"/>
        <end position="705"/>
    </location>
</feature>
<keyword evidence="5" id="KW-0410">Iron transport</keyword>
<evidence type="ECO:0000256" key="8">
    <source>
        <dbReference type="ARBA" id="ARBA00023004"/>
    </source>
</evidence>
<dbReference type="eggNOG" id="COG4773">
    <property type="taxonomic scope" value="Bacteria"/>
</dbReference>
<comment type="subcellular location">
    <subcellularLocation>
        <location evidence="1 14">Cell outer membrane</location>
        <topology evidence="1 14">Multi-pass membrane protein</topology>
    </subcellularLocation>
</comment>
<evidence type="ECO:0000256" key="3">
    <source>
        <dbReference type="ARBA" id="ARBA00022448"/>
    </source>
</evidence>
<dbReference type="Pfam" id="PF07715">
    <property type="entry name" value="Plug"/>
    <property type="match status" value="1"/>
</dbReference>
<dbReference type="Proteomes" id="UP000000239">
    <property type="component" value="Chromosome"/>
</dbReference>
<dbReference type="InterPro" id="IPR000531">
    <property type="entry name" value="Beta-barrel_TonB"/>
</dbReference>
<evidence type="ECO:0000256" key="15">
    <source>
        <dbReference type="PROSITE-ProRule" id="PRU10144"/>
    </source>
</evidence>
<keyword evidence="9" id="KW-0406">Ion transport</keyword>
<dbReference type="PANTHER" id="PTHR32552">
    <property type="entry name" value="FERRICHROME IRON RECEPTOR-RELATED"/>
    <property type="match status" value="1"/>
</dbReference>
<dbReference type="InterPro" id="IPR012910">
    <property type="entry name" value="Plug_dom"/>
</dbReference>
<evidence type="ECO:0000259" key="17">
    <source>
        <dbReference type="Pfam" id="PF00593"/>
    </source>
</evidence>
<evidence type="ECO:0000256" key="16">
    <source>
        <dbReference type="RuleBase" id="RU003357"/>
    </source>
</evidence>
<evidence type="ECO:0000256" key="14">
    <source>
        <dbReference type="PROSITE-ProRule" id="PRU01360"/>
    </source>
</evidence>
<sequence>MGRYRPDDESEDPFPMSRTLSPHWLTCACLAGVMFVPMTGWAQTEGGETDAVDLSTVTVSGQAATKTQTPIVETPQSVSRVDRDEMDERDTRTLREAAQYTPGVYTNQVGASNRYDYLVMRGFSDGSLSNTYLDGLKVMGDTNGYSSMVIDPYFLESVEIVKGPASVLYGRSSPGGLVALTSKQPQFETHRQLRFSVGNNSQRSAAFDLTGPLDDERRAAYRVVGLASGADTQFDTVEEERYAIAPSVTWDVTDDTTLSFMAYLQKDPEGGYHSGVPYEGAVESHNGRKISNNFFDGEDDYDKFERTQRMFGYSLEHRFNDAWTARQKVRYLNADVDLDQVTQGAEYLYDSAGNLIGQNVWVDGDSNELKRYYYGAQESLEAWTIDNQVEANLDGGFIDHTLLVGVDYQTRQNDIVYTSGVFPNINPFDPQYGADPVGAIATASDERHELTQTGVYLQDQMAFDRWRLTLGGRYDWVNIENTDYLKDSEDKLDDTQFSGRAGVLYMFDNGVAPYMSYNTAFTPTSFVDAEGDVLEPMEGEQWETGLKYQPPETEDRYSLSLFRITQENVATKEQPTDPYRSIGEIESQGLELEARKQLTEGLRLQAAYSYTDIRYTKSEDPDEEGSHAIYAPRHQASLWSHYAFQSEALAGLDAGLGVRYYADIQADRANTEQVPDYTLVDAMLGYDLGQMGMSGMQVQLNVGNLLDKEYVASCNSLQYCYFGAERNVRASLTYDF</sequence>
<dbReference type="Pfam" id="PF00593">
    <property type="entry name" value="TonB_dep_Rec_b-barrel"/>
    <property type="match status" value="1"/>
</dbReference>
<dbReference type="HOGENOM" id="CLU_008287_9_0_6"/>
<evidence type="ECO:0000256" key="7">
    <source>
        <dbReference type="ARBA" id="ARBA00022729"/>
    </source>
</evidence>
<dbReference type="PROSITE" id="PS01156">
    <property type="entry name" value="TONB_DEPENDENT_REC_2"/>
    <property type="match status" value="1"/>
</dbReference>
<dbReference type="GO" id="GO:0009279">
    <property type="term" value="C:cell outer membrane"/>
    <property type="evidence" value="ECO:0007669"/>
    <property type="project" value="UniProtKB-SubCell"/>
</dbReference>
<gene>
    <name evidence="19" type="ordered locus">Csal_3258</name>
</gene>
<evidence type="ECO:0000256" key="2">
    <source>
        <dbReference type="ARBA" id="ARBA00009810"/>
    </source>
</evidence>
<dbReference type="STRING" id="290398.Csal_3258"/>
<name>Q1QSF6_CHRI1</name>
<evidence type="ECO:0000256" key="5">
    <source>
        <dbReference type="ARBA" id="ARBA00022496"/>
    </source>
</evidence>
<reference evidence="19 20" key="1">
    <citation type="journal article" date="2011" name="Stand. Genomic Sci.">
        <title>Complete genome sequence of the halophilic and highly halotolerant Chromohalobacter salexigens type strain (1H11(T)).</title>
        <authorList>
            <person name="Copeland A."/>
            <person name="O'Connor K."/>
            <person name="Lucas S."/>
            <person name="Lapidus A."/>
            <person name="Berry K.W."/>
            <person name="Detter J.C."/>
            <person name="Del Rio T.G."/>
            <person name="Hammon N."/>
            <person name="Dalin E."/>
            <person name="Tice H."/>
            <person name="Pitluck S."/>
            <person name="Bruce D."/>
            <person name="Goodwin L."/>
            <person name="Han C."/>
            <person name="Tapia R."/>
            <person name="Saunders E."/>
            <person name="Schmutz J."/>
            <person name="Brettin T."/>
            <person name="Larimer F."/>
            <person name="Land M."/>
            <person name="Hauser L."/>
            <person name="Vargas C."/>
            <person name="Nieto J.J."/>
            <person name="Kyrpides N.C."/>
            <person name="Ivanova N."/>
            <person name="Goker M."/>
            <person name="Klenk H.P."/>
            <person name="Csonka L.N."/>
            <person name="Woyke T."/>
        </authorList>
    </citation>
    <scope>NUCLEOTIDE SEQUENCE [LARGE SCALE GENOMIC DNA]</scope>
    <source>
        <strain evidence="20">ATCC BAA-138 / DSM 3043 / CIP 106854 / NCIMB 13768 / 1H11</strain>
    </source>
</reference>
<dbReference type="GO" id="GO:0038023">
    <property type="term" value="F:signaling receptor activity"/>
    <property type="evidence" value="ECO:0007669"/>
    <property type="project" value="InterPro"/>
</dbReference>
<evidence type="ECO:0000256" key="13">
    <source>
        <dbReference type="ARBA" id="ARBA00023237"/>
    </source>
</evidence>
<dbReference type="InterPro" id="IPR037066">
    <property type="entry name" value="Plug_dom_sf"/>
</dbReference>
<evidence type="ECO:0000256" key="6">
    <source>
        <dbReference type="ARBA" id="ARBA00022692"/>
    </source>
</evidence>
<keyword evidence="20" id="KW-1185">Reference proteome</keyword>
<organism evidence="19 20">
    <name type="scientific">Chromohalobacter israelensis (strain ATCC BAA-138 / DSM 3043 / CIP 106854 / NCIMB 13768 / 1H11)</name>
    <name type="common">Chromohalobacter salexigens</name>
    <dbReference type="NCBI Taxonomy" id="290398"/>
    <lineage>
        <taxon>Bacteria</taxon>
        <taxon>Pseudomonadati</taxon>
        <taxon>Pseudomonadota</taxon>
        <taxon>Gammaproteobacteria</taxon>
        <taxon>Oceanospirillales</taxon>
        <taxon>Halomonadaceae</taxon>
        <taxon>Chromohalobacter</taxon>
    </lineage>
</organism>
<evidence type="ECO:0000313" key="19">
    <source>
        <dbReference type="EMBL" id="ABE60602.1"/>
    </source>
</evidence>
<evidence type="ECO:0000256" key="9">
    <source>
        <dbReference type="ARBA" id="ARBA00023065"/>
    </source>
</evidence>
<dbReference type="PROSITE" id="PS52016">
    <property type="entry name" value="TONB_DEPENDENT_REC_3"/>
    <property type="match status" value="1"/>
</dbReference>
<dbReference type="InterPro" id="IPR010917">
    <property type="entry name" value="TonB_rcpt_CS"/>
</dbReference>
<keyword evidence="13 14" id="KW-0998">Cell outer membrane</keyword>
<dbReference type="PROSITE" id="PS51257">
    <property type="entry name" value="PROKAR_LIPOPROTEIN"/>
    <property type="match status" value="1"/>
</dbReference>
<dbReference type="AlphaFoldDB" id="Q1QSF6"/>
<keyword evidence="12 19" id="KW-0675">Receptor</keyword>
<comment type="similarity">
    <text evidence="2 14 16">Belongs to the TonB-dependent receptor family.</text>
</comment>
<accession>Q1QSF6</accession>
<evidence type="ECO:0000256" key="12">
    <source>
        <dbReference type="ARBA" id="ARBA00023170"/>
    </source>
</evidence>
<dbReference type="FunFam" id="2.40.170.20:FF:000005">
    <property type="entry name" value="TonB-dependent siderophore receptor"/>
    <property type="match status" value="1"/>
</dbReference>
<feature type="domain" description="TonB-dependent receptor plug" evidence="18">
    <location>
        <begin position="72"/>
        <end position="176"/>
    </location>
</feature>
<proteinExistence type="inferred from homology"/>
<keyword evidence="8" id="KW-0408">Iron</keyword>
<dbReference type="KEGG" id="csa:Csal_3258"/>
<dbReference type="InterPro" id="IPR036942">
    <property type="entry name" value="Beta-barrel_TonB_sf"/>
</dbReference>
<protein>
    <submittedName>
        <fullName evidence="19">TonB-dependent siderophore receptor</fullName>
    </submittedName>
</protein>
<dbReference type="FunFam" id="2.170.130.10:FF:000001">
    <property type="entry name" value="Catecholate siderophore TonB-dependent receptor"/>
    <property type="match status" value="1"/>
</dbReference>
<dbReference type="Gene3D" id="2.40.170.20">
    <property type="entry name" value="TonB-dependent receptor, beta-barrel domain"/>
    <property type="match status" value="1"/>
</dbReference>
<feature type="short sequence motif" description="TonB C-terminal box" evidence="15">
    <location>
        <begin position="719"/>
        <end position="736"/>
    </location>
</feature>
<keyword evidence="7" id="KW-0732">Signal</keyword>
<keyword evidence="3 14" id="KW-0813">Transport</keyword>
<dbReference type="InterPro" id="IPR010105">
    <property type="entry name" value="TonB_sidphr_rcpt"/>
</dbReference>
<dbReference type="EMBL" id="CP000285">
    <property type="protein sequence ID" value="ABE60602.1"/>
    <property type="molecule type" value="Genomic_DNA"/>
</dbReference>
<evidence type="ECO:0000256" key="11">
    <source>
        <dbReference type="ARBA" id="ARBA00023136"/>
    </source>
</evidence>
<keyword evidence="6 14" id="KW-0812">Transmembrane</keyword>
<dbReference type="Gene3D" id="2.170.130.10">
    <property type="entry name" value="TonB-dependent receptor, plug domain"/>
    <property type="match status" value="1"/>
</dbReference>
<dbReference type="InterPro" id="IPR039426">
    <property type="entry name" value="TonB-dep_rcpt-like"/>
</dbReference>
<evidence type="ECO:0000256" key="10">
    <source>
        <dbReference type="ARBA" id="ARBA00023077"/>
    </source>
</evidence>
<evidence type="ECO:0000313" key="20">
    <source>
        <dbReference type="Proteomes" id="UP000000239"/>
    </source>
</evidence>
<dbReference type="GO" id="GO:0015891">
    <property type="term" value="P:siderophore transport"/>
    <property type="evidence" value="ECO:0007669"/>
    <property type="project" value="InterPro"/>
</dbReference>